<accession>A0ABD5NMQ2</accession>
<dbReference type="RefSeq" id="WP_256530848.1">
    <property type="nucleotide sequence ID" value="NZ_CP101824.1"/>
</dbReference>
<evidence type="ECO:0008006" key="3">
    <source>
        <dbReference type="Google" id="ProtNLM"/>
    </source>
</evidence>
<keyword evidence="2" id="KW-1185">Reference proteome</keyword>
<dbReference type="AlphaFoldDB" id="A0ABD5NMQ2"/>
<dbReference type="GeneID" id="73903552"/>
<reference evidence="1 2" key="1">
    <citation type="journal article" date="2019" name="Int. J. Syst. Evol. Microbiol.">
        <title>The Global Catalogue of Microorganisms (GCM) 10K type strain sequencing project: providing services to taxonomists for standard genome sequencing and annotation.</title>
        <authorList>
            <consortium name="The Broad Institute Genomics Platform"/>
            <consortium name="The Broad Institute Genome Sequencing Center for Infectious Disease"/>
            <person name="Wu L."/>
            <person name="Ma J."/>
        </authorList>
    </citation>
    <scope>NUCLEOTIDE SEQUENCE [LARGE SCALE GENOMIC DNA]</scope>
    <source>
        <strain evidence="1 2">IBRC-M 10256</strain>
    </source>
</reference>
<comment type="caution">
    <text evidence="1">The sequence shown here is derived from an EMBL/GenBank/DDBJ whole genome shotgun (WGS) entry which is preliminary data.</text>
</comment>
<dbReference type="EMBL" id="JBHSAQ010000002">
    <property type="protein sequence ID" value="MFC3958167.1"/>
    <property type="molecule type" value="Genomic_DNA"/>
</dbReference>
<evidence type="ECO:0000313" key="1">
    <source>
        <dbReference type="EMBL" id="MFC3958167.1"/>
    </source>
</evidence>
<sequence>MGRHEFDEPRPDDPCPRCGQDLAKTYWAYVRAVHEGPLSYRYADSEKRLCVDCIAAIGMLEFDTTRVPGGDPGSA</sequence>
<name>A0ABD5NMQ2_9EURY</name>
<gene>
    <name evidence="1" type="ORF">ACFOUR_07250</name>
</gene>
<dbReference type="Proteomes" id="UP001595846">
    <property type="component" value="Unassembled WGS sequence"/>
</dbReference>
<evidence type="ECO:0000313" key="2">
    <source>
        <dbReference type="Proteomes" id="UP001595846"/>
    </source>
</evidence>
<proteinExistence type="predicted"/>
<organism evidence="1 2">
    <name type="scientific">Halovivax cerinus</name>
    <dbReference type="NCBI Taxonomy" id="1487865"/>
    <lineage>
        <taxon>Archaea</taxon>
        <taxon>Methanobacteriati</taxon>
        <taxon>Methanobacteriota</taxon>
        <taxon>Stenosarchaea group</taxon>
        <taxon>Halobacteria</taxon>
        <taxon>Halobacteriales</taxon>
        <taxon>Natrialbaceae</taxon>
        <taxon>Halovivax</taxon>
    </lineage>
</organism>
<protein>
    <recommendedName>
        <fullName evidence="3">Small CPxCG-related zinc finger protein</fullName>
    </recommendedName>
</protein>